<protein>
    <submittedName>
        <fullName evidence="7">N-acetyl-gamma-glutamyl-phosphate reductase</fullName>
        <ecNumber evidence="7">1.2.1.38</ecNumber>
    </submittedName>
</protein>
<dbReference type="Pfam" id="PF01118">
    <property type="entry name" value="Semialdhyde_dh"/>
    <property type="match status" value="1"/>
</dbReference>
<keyword evidence="1" id="KW-0055">Arginine biosynthesis</keyword>
<evidence type="ECO:0000256" key="2">
    <source>
        <dbReference type="ARBA" id="ARBA00022605"/>
    </source>
</evidence>
<evidence type="ECO:0000256" key="5">
    <source>
        <dbReference type="PROSITE-ProRule" id="PRU10010"/>
    </source>
</evidence>
<dbReference type="EC" id="1.2.1.38" evidence="7"/>
<evidence type="ECO:0000313" key="7">
    <source>
        <dbReference type="EMBL" id="GAL74344.1"/>
    </source>
</evidence>
<dbReference type="GO" id="GO:0003942">
    <property type="term" value="F:N-acetyl-gamma-glutamyl-phosphate reductase activity"/>
    <property type="evidence" value="ECO:0007669"/>
    <property type="project" value="UniProtKB-EC"/>
</dbReference>
<evidence type="ECO:0000256" key="4">
    <source>
        <dbReference type="ARBA" id="ARBA00023002"/>
    </source>
</evidence>
<dbReference type="PROSITE" id="PS01224">
    <property type="entry name" value="ARGC"/>
    <property type="match status" value="1"/>
</dbReference>
<dbReference type="PANTHER" id="PTHR32338:SF10">
    <property type="entry name" value="N-ACETYL-GAMMA-GLUTAMYL-PHOSPHATE REDUCTASE, CHLOROPLASTIC-RELATED"/>
    <property type="match status" value="1"/>
</dbReference>
<evidence type="ECO:0000256" key="3">
    <source>
        <dbReference type="ARBA" id="ARBA00022857"/>
    </source>
</evidence>
<feature type="domain" description="Semialdehyde dehydrogenase NAD-binding" evidence="6">
    <location>
        <begin position="3"/>
        <end position="127"/>
    </location>
</feature>
<dbReference type="Pfam" id="PF22698">
    <property type="entry name" value="Semialdhyde_dhC_1"/>
    <property type="match status" value="1"/>
</dbReference>
<dbReference type="InterPro" id="IPR000534">
    <property type="entry name" value="Semialdehyde_DH_NAD-bd"/>
</dbReference>
<dbReference type="SMART" id="SM00859">
    <property type="entry name" value="Semialdhyde_dh"/>
    <property type="match status" value="1"/>
</dbReference>
<evidence type="ECO:0000313" key="8">
    <source>
        <dbReference type="Proteomes" id="UP000029647"/>
    </source>
</evidence>
<dbReference type="InterPro" id="IPR050085">
    <property type="entry name" value="AGPR"/>
</dbReference>
<dbReference type="Proteomes" id="UP000029647">
    <property type="component" value="Unassembled WGS sequence"/>
</dbReference>
<organism evidence="7 8">
    <name type="scientific">Nonlabens ulvanivorans</name>
    <name type="common">Persicivirga ulvanivorans</name>
    <dbReference type="NCBI Taxonomy" id="906888"/>
    <lineage>
        <taxon>Bacteria</taxon>
        <taxon>Pseudomonadati</taxon>
        <taxon>Bacteroidota</taxon>
        <taxon>Flavobacteriia</taxon>
        <taxon>Flavobacteriales</taxon>
        <taxon>Flavobacteriaceae</taxon>
        <taxon>Nonlabens</taxon>
    </lineage>
</organism>
<dbReference type="SUPFAM" id="SSF51735">
    <property type="entry name" value="NAD(P)-binding Rossmann-fold domains"/>
    <property type="match status" value="1"/>
</dbReference>
<dbReference type="AlphaFoldDB" id="A0A090WG04"/>
<dbReference type="GO" id="GO:0051287">
    <property type="term" value="F:NAD binding"/>
    <property type="evidence" value="ECO:0007669"/>
    <property type="project" value="InterPro"/>
</dbReference>
<dbReference type="PANTHER" id="PTHR32338">
    <property type="entry name" value="N-ACETYL-GAMMA-GLUTAMYL-PHOSPHATE REDUCTASE, CHLOROPLASTIC-RELATED-RELATED"/>
    <property type="match status" value="1"/>
</dbReference>
<dbReference type="EMBL" id="BBNT01000002">
    <property type="protein sequence ID" value="GAL74344.1"/>
    <property type="molecule type" value="Genomic_DNA"/>
</dbReference>
<reference evidence="7 8" key="1">
    <citation type="journal article" date="2014" name="Genome Announc.">
        <title>Draft Genome Sequences of Marine Flavobacterium Nonlabens Strains NR17, NR24, NR27, NR32, NR33, and Ara13.</title>
        <authorList>
            <person name="Nakanishi M."/>
            <person name="Meirelles P."/>
            <person name="Suzuki R."/>
            <person name="Takatani N."/>
            <person name="Mino S."/>
            <person name="Suda W."/>
            <person name="Oshima K."/>
            <person name="Hattori M."/>
            <person name="Ohkuma M."/>
            <person name="Hosokawa M."/>
            <person name="Miyashita K."/>
            <person name="Thompson F.L."/>
            <person name="Niwa A."/>
            <person name="Sawabe T."/>
            <person name="Sawabe T."/>
        </authorList>
    </citation>
    <scope>NUCLEOTIDE SEQUENCE [LARGE SCALE GENOMIC DNA]</scope>
    <source>
        <strain evidence="8">JCM19275</strain>
    </source>
</reference>
<evidence type="ECO:0000259" key="6">
    <source>
        <dbReference type="SMART" id="SM00859"/>
    </source>
</evidence>
<accession>A0A090WG04</accession>
<keyword evidence="3" id="KW-0521">NADP</keyword>
<feature type="active site" evidence="5">
    <location>
        <position position="135"/>
    </location>
</feature>
<dbReference type="InterPro" id="IPR036291">
    <property type="entry name" value="NAD(P)-bd_dom_sf"/>
</dbReference>
<sequence length="233" mass="25945">MIKAGIIGGAGYTAGELIRLLIHHDEVVIDFIYSTSNAGNAVSDVHQDLLGTTDLVFTNQLNNNVDVLFLCLGHGNSKSFLEKHQFSTNTKIIDLSNDFRLIEYARFRESEFTYGLCEYQKEEIKKATHVANPGCFATAIQLAILPLAVQQLIKEDVHVNAVTGATGAGTSLSPTTHFTWRDNNFSHYKAFTHQHLGEINQTLKQSQQDFNSNVLFVPNRGDFSRGIFCDSLY</sequence>
<evidence type="ECO:0000256" key="1">
    <source>
        <dbReference type="ARBA" id="ARBA00022571"/>
    </source>
</evidence>
<keyword evidence="4 7" id="KW-0560">Oxidoreductase</keyword>
<gene>
    <name evidence="7" type="ORF">JCM19275_3199</name>
</gene>
<dbReference type="CDD" id="cd17895">
    <property type="entry name" value="AGPR_1_N"/>
    <property type="match status" value="1"/>
</dbReference>
<proteinExistence type="predicted"/>
<dbReference type="Gene3D" id="3.40.50.720">
    <property type="entry name" value="NAD(P)-binding Rossmann-like Domain"/>
    <property type="match status" value="1"/>
</dbReference>
<dbReference type="InterPro" id="IPR058924">
    <property type="entry name" value="AGPR_dimerisation_dom"/>
</dbReference>
<dbReference type="SUPFAM" id="SSF55347">
    <property type="entry name" value="Glyceraldehyde-3-phosphate dehydrogenase-like, C-terminal domain"/>
    <property type="match status" value="1"/>
</dbReference>
<comment type="caution">
    <text evidence="7">The sequence shown here is derived from an EMBL/GenBank/DDBJ whole genome shotgun (WGS) entry which is preliminary data.</text>
</comment>
<dbReference type="InterPro" id="IPR023013">
    <property type="entry name" value="AGPR_AS"/>
</dbReference>
<dbReference type="GO" id="GO:0006526">
    <property type="term" value="P:L-arginine biosynthetic process"/>
    <property type="evidence" value="ECO:0007669"/>
    <property type="project" value="UniProtKB-KW"/>
</dbReference>
<name>A0A090WG04_NONUL</name>
<keyword evidence="2" id="KW-0028">Amino-acid biosynthesis</keyword>